<dbReference type="InterPro" id="IPR007569">
    <property type="entry name" value="DUF559"/>
</dbReference>
<dbReference type="InterPro" id="IPR025159">
    <property type="entry name" value="AbiEi_N"/>
</dbReference>
<dbReference type="Pfam" id="PF13338">
    <property type="entry name" value="AbiEi_4"/>
    <property type="match status" value="1"/>
</dbReference>
<dbReference type="Gene3D" id="3.40.960.10">
    <property type="entry name" value="VSR Endonuclease"/>
    <property type="match status" value="1"/>
</dbReference>
<evidence type="ECO:0000313" key="4">
    <source>
        <dbReference type="Proteomes" id="UP000273159"/>
    </source>
</evidence>
<accession>A0A3B0FUR2</accession>
<dbReference type="AlphaFoldDB" id="A0A3B0FUR2"/>
<proteinExistence type="predicted"/>
<reference evidence="4" key="2">
    <citation type="submission" date="2018-10" db="EMBL/GenBank/DDBJ databases">
        <authorList>
            <person name="Wang Y."/>
            <person name="Wang J."/>
            <person name="Yang X."/>
            <person name="Wang Z."/>
            <person name="Huang Y."/>
        </authorList>
    </citation>
    <scope>NUCLEOTIDE SEQUENCE [LARGE SCALE GENOMIC DNA]</scope>
    <source>
        <strain evidence="4">J015</strain>
    </source>
</reference>
<dbReference type="Proteomes" id="UP000273159">
    <property type="component" value="Unassembled WGS sequence"/>
</dbReference>
<feature type="domain" description="AbiEi antitoxin N-terminal" evidence="2">
    <location>
        <begin position="30"/>
        <end position="71"/>
    </location>
</feature>
<evidence type="ECO:0000259" key="2">
    <source>
        <dbReference type="Pfam" id="PF13338"/>
    </source>
</evidence>
<dbReference type="InterPro" id="IPR011335">
    <property type="entry name" value="Restrct_endonuc-II-like"/>
</dbReference>
<gene>
    <name evidence="3" type="ORF">D7Z96_06290</name>
</gene>
<comment type="caution">
    <text evidence="3">The sequence shown here is derived from an EMBL/GenBank/DDBJ whole genome shotgun (WGS) entry which is preliminary data.</text>
</comment>
<dbReference type="Pfam" id="PF04480">
    <property type="entry name" value="DUF559"/>
    <property type="match status" value="1"/>
</dbReference>
<name>A0A3B0FUR2_PSEPS</name>
<feature type="domain" description="DUF559" evidence="1">
    <location>
        <begin position="210"/>
        <end position="289"/>
    </location>
</feature>
<dbReference type="EMBL" id="RBNH01000004">
    <property type="protein sequence ID" value="RKO25412.1"/>
    <property type="molecule type" value="Genomic_DNA"/>
</dbReference>
<reference evidence="3 4" key="1">
    <citation type="submission" date="2018-10" db="EMBL/GenBank/DDBJ databases">
        <title>Genome-guide identification and characterization of bacteria that degrade polycyclic aromatic hydrocarbons and resist hexavalent chromium simultaneously.</title>
        <authorList>
            <person name="Feng H."/>
        </authorList>
    </citation>
    <scope>NUCLEOTIDE SEQUENCE [LARGE SCALE GENOMIC DNA]</scope>
    <source>
        <strain evidence="3 4">J015</strain>
    </source>
</reference>
<evidence type="ECO:0000313" key="3">
    <source>
        <dbReference type="EMBL" id="RKO25412.1"/>
    </source>
</evidence>
<protein>
    <submittedName>
        <fullName evidence="3">DUF559 domain-containing protein</fullName>
    </submittedName>
</protein>
<organism evidence="3 4">
    <name type="scientific">Pseudarthrobacter phenanthrenivorans</name>
    <name type="common">Arthrobacter phenanthrenivorans</name>
    <dbReference type="NCBI Taxonomy" id="361575"/>
    <lineage>
        <taxon>Bacteria</taxon>
        <taxon>Bacillati</taxon>
        <taxon>Actinomycetota</taxon>
        <taxon>Actinomycetes</taxon>
        <taxon>Micrococcales</taxon>
        <taxon>Micrococcaceae</taxon>
        <taxon>Pseudarthrobacter</taxon>
    </lineage>
</organism>
<dbReference type="SUPFAM" id="SSF52980">
    <property type="entry name" value="Restriction endonuclease-like"/>
    <property type="match status" value="1"/>
</dbReference>
<sequence>MCCPHSRECSSRRRSRRQHAVLVDINDYMMRHGGAARALQLKRAGFSRTMVSQAVGLGVLVKVRRGVYGLPGQGVMATALAAGGRLTCLSAAPLYGLWTLNSVTTVHVCRSHPSKAAGLKDHGRPRHPKHAWLPVVGLADVLLHALHCLPGPDALVMVQSAVGSGSISLDFLFAKCQGRRNGKARSVLDLVIPRADSVLEVLANAQFAKAGLRVQRHVFIPGVGEVDFLVEECLVVETDGSTHFEPRSVKRDQRRNNRSVVDGYLVLRYYYDDVVHSPEAMVAEVQAVLKLWQSGQFRGNSVRNFDPFA</sequence>
<evidence type="ECO:0000259" key="1">
    <source>
        <dbReference type="Pfam" id="PF04480"/>
    </source>
</evidence>